<evidence type="ECO:0000256" key="1">
    <source>
        <dbReference type="ARBA" id="ARBA00005417"/>
    </source>
</evidence>
<feature type="domain" description="ABC transporter" evidence="5">
    <location>
        <begin position="3"/>
        <end position="225"/>
    </location>
</feature>
<dbReference type="Gene3D" id="3.40.50.300">
    <property type="entry name" value="P-loop containing nucleotide triphosphate hydrolases"/>
    <property type="match status" value="1"/>
</dbReference>
<dbReference type="InterPro" id="IPR027417">
    <property type="entry name" value="P-loop_NTPase"/>
</dbReference>
<dbReference type="FunFam" id="3.40.50.300:FF:000032">
    <property type="entry name" value="Export ABC transporter ATP-binding protein"/>
    <property type="match status" value="1"/>
</dbReference>
<proteinExistence type="inferred from homology"/>
<dbReference type="PROSITE" id="PS50893">
    <property type="entry name" value="ABC_TRANSPORTER_2"/>
    <property type="match status" value="1"/>
</dbReference>
<dbReference type="GO" id="GO:0016887">
    <property type="term" value="F:ATP hydrolysis activity"/>
    <property type="evidence" value="ECO:0007669"/>
    <property type="project" value="InterPro"/>
</dbReference>
<evidence type="ECO:0000313" key="6">
    <source>
        <dbReference type="EMBL" id="ANU77994.1"/>
    </source>
</evidence>
<dbReference type="OrthoDB" id="9802264at2"/>
<evidence type="ECO:0000256" key="4">
    <source>
        <dbReference type="ARBA" id="ARBA00022840"/>
    </source>
</evidence>
<dbReference type="CDD" id="cd03255">
    <property type="entry name" value="ABC_MJ0796_LolCDE_FtsE"/>
    <property type="match status" value="1"/>
</dbReference>
<dbReference type="InterPro" id="IPR003593">
    <property type="entry name" value="AAA+_ATPase"/>
</dbReference>
<sequence length="227" mass="25227">MILQVKDVTKIYGQGENAVKALNGITLEIEQGEFAALVGTSGSGKSTLLNLIGGLDVPTKGEITIRDREIQSLKRGELTVFRRRNIGFVFQNYSLMPVLNVYDNVTLPVTFDKGKHVDHRYIEELLKNLGLWEKRKKYPDELSGGQQQRVAIARALANKPAVILADEPTGNLDSKTTMDVMGVLKASSDKYHQTILMVTHNEAIAQTCDRIIRIEDGRVYERGGAWG</sequence>
<keyword evidence="2" id="KW-0813">Transport</keyword>
<organism evidence="6 7">
    <name type="scientific">Blautia pseudococcoides</name>
    <dbReference type="NCBI Taxonomy" id="1796616"/>
    <lineage>
        <taxon>Bacteria</taxon>
        <taxon>Bacillati</taxon>
        <taxon>Bacillota</taxon>
        <taxon>Clostridia</taxon>
        <taxon>Lachnospirales</taxon>
        <taxon>Lachnospiraceae</taxon>
        <taxon>Blautia</taxon>
    </lineage>
</organism>
<dbReference type="Proteomes" id="UP000092574">
    <property type="component" value="Chromosome"/>
</dbReference>
<evidence type="ECO:0000256" key="3">
    <source>
        <dbReference type="ARBA" id="ARBA00022741"/>
    </source>
</evidence>
<dbReference type="PANTHER" id="PTHR42798">
    <property type="entry name" value="LIPOPROTEIN-RELEASING SYSTEM ATP-BINDING PROTEIN LOLD"/>
    <property type="match status" value="1"/>
</dbReference>
<accession>A0A1C7IGG4</accession>
<name>A0A1C7IGG4_9FIRM</name>
<dbReference type="Pfam" id="PF00005">
    <property type="entry name" value="ABC_tran"/>
    <property type="match status" value="1"/>
</dbReference>
<dbReference type="PANTHER" id="PTHR42798:SF6">
    <property type="entry name" value="CELL DIVISION ATP-BINDING PROTEIN FTSE"/>
    <property type="match status" value="1"/>
</dbReference>
<dbReference type="RefSeq" id="WP_065544088.1">
    <property type="nucleotide sequence ID" value="NZ_CP015405.2"/>
</dbReference>
<dbReference type="KEGG" id="byl:A4V09_20990"/>
<evidence type="ECO:0000259" key="5">
    <source>
        <dbReference type="PROSITE" id="PS50893"/>
    </source>
</evidence>
<dbReference type="SMART" id="SM00382">
    <property type="entry name" value="AAA"/>
    <property type="match status" value="1"/>
</dbReference>
<keyword evidence="3" id="KW-0547">Nucleotide-binding</keyword>
<dbReference type="EMBL" id="CP015405">
    <property type="protein sequence ID" value="ANU77994.1"/>
    <property type="molecule type" value="Genomic_DNA"/>
</dbReference>
<dbReference type="PROSITE" id="PS00211">
    <property type="entry name" value="ABC_TRANSPORTER_1"/>
    <property type="match status" value="1"/>
</dbReference>
<evidence type="ECO:0000313" key="7">
    <source>
        <dbReference type="Proteomes" id="UP000092574"/>
    </source>
</evidence>
<dbReference type="InterPro" id="IPR003439">
    <property type="entry name" value="ABC_transporter-like_ATP-bd"/>
</dbReference>
<dbReference type="GO" id="GO:0022857">
    <property type="term" value="F:transmembrane transporter activity"/>
    <property type="evidence" value="ECO:0007669"/>
    <property type="project" value="UniProtKB-ARBA"/>
</dbReference>
<evidence type="ECO:0000256" key="2">
    <source>
        <dbReference type="ARBA" id="ARBA00022448"/>
    </source>
</evidence>
<dbReference type="GO" id="GO:0098796">
    <property type="term" value="C:membrane protein complex"/>
    <property type="evidence" value="ECO:0007669"/>
    <property type="project" value="UniProtKB-ARBA"/>
</dbReference>
<dbReference type="InterPro" id="IPR017871">
    <property type="entry name" value="ABC_transporter-like_CS"/>
</dbReference>
<comment type="similarity">
    <text evidence="1">Belongs to the ABC transporter superfamily.</text>
</comment>
<gene>
    <name evidence="6" type="ORF">A4V09_20990</name>
</gene>
<keyword evidence="7" id="KW-1185">Reference proteome</keyword>
<dbReference type="AlphaFoldDB" id="A0A1C7IGG4"/>
<keyword evidence="4 6" id="KW-0067">ATP-binding</keyword>
<dbReference type="STRING" id="1796616.A4V09_20990"/>
<reference evidence="6" key="1">
    <citation type="submission" date="2017-04" db="EMBL/GenBank/DDBJ databases">
        <title>Complete Genome Sequences of Twelve Strains of a Stable Defined Moderately Diverse Mouse Microbiota 2 (sDMDMm2).</title>
        <authorList>
            <person name="Uchimura Y."/>
            <person name="Wyss M."/>
            <person name="Brugiroux S."/>
            <person name="Limenitakis J.P."/>
            <person name="Stecher B."/>
            <person name="McCoy K.D."/>
            <person name="Macpherson A.J."/>
        </authorList>
    </citation>
    <scope>NUCLEOTIDE SEQUENCE</scope>
    <source>
        <strain evidence="6">YL58</strain>
    </source>
</reference>
<dbReference type="SUPFAM" id="SSF52540">
    <property type="entry name" value="P-loop containing nucleoside triphosphate hydrolases"/>
    <property type="match status" value="1"/>
</dbReference>
<dbReference type="InterPro" id="IPR017911">
    <property type="entry name" value="MacB-like_ATP-bd"/>
</dbReference>
<protein>
    <submittedName>
        <fullName evidence="6">ABC transporter ATP-binding protein</fullName>
    </submittedName>
</protein>
<dbReference type="GO" id="GO:0005524">
    <property type="term" value="F:ATP binding"/>
    <property type="evidence" value="ECO:0007669"/>
    <property type="project" value="UniProtKB-KW"/>
</dbReference>